<dbReference type="InterPro" id="IPR036907">
    <property type="entry name" value="5'-Nucleotdase_C_sf"/>
</dbReference>
<dbReference type="InterPro" id="IPR006146">
    <property type="entry name" value="5'-Nucleotdase_CS"/>
</dbReference>
<dbReference type="InterPro" id="IPR004843">
    <property type="entry name" value="Calcineurin-like_PHP"/>
</dbReference>
<organism evidence="5 6">
    <name type="scientific">Halosegnis marinus</name>
    <dbReference type="NCBI Taxonomy" id="3034023"/>
    <lineage>
        <taxon>Archaea</taxon>
        <taxon>Methanobacteriati</taxon>
        <taxon>Methanobacteriota</taxon>
        <taxon>Stenosarchaea group</taxon>
        <taxon>Halobacteria</taxon>
        <taxon>Halobacteriales</taxon>
        <taxon>Natronomonadaceae</taxon>
        <taxon>Halosegnis</taxon>
    </lineage>
</organism>
<proteinExistence type="predicted"/>
<dbReference type="Pfam" id="PF02872">
    <property type="entry name" value="5_nucleotid_C"/>
    <property type="match status" value="1"/>
</dbReference>
<dbReference type="PROSITE" id="PS00786">
    <property type="entry name" value="5_NUCLEOTIDASE_2"/>
    <property type="match status" value="1"/>
</dbReference>
<dbReference type="Gene3D" id="3.60.21.10">
    <property type="match status" value="1"/>
</dbReference>
<dbReference type="PRINTS" id="PR01607">
    <property type="entry name" value="APYRASEFAMLY"/>
</dbReference>
<dbReference type="EMBL" id="JBHTAP010000001">
    <property type="protein sequence ID" value="MFC7234599.1"/>
    <property type="molecule type" value="Genomic_DNA"/>
</dbReference>
<keyword evidence="1" id="KW-0732">Signal</keyword>
<evidence type="ECO:0000256" key="2">
    <source>
        <dbReference type="SAM" id="MobiDB-lite"/>
    </source>
</evidence>
<keyword evidence="6" id="KW-1185">Reference proteome</keyword>
<protein>
    <submittedName>
        <fullName evidence="5">Bifunctional metallophosphatase/5'-nucleotidase</fullName>
    </submittedName>
</protein>
<dbReference type="PANTHER" id="PTHR11575:SF24">
    <property type="entry name" value="5'-NUCLEOTIDASE"/>
    <property type="match status" value="1"/>
</dbReference>
<evidence type="ECO:0000259" key="3">
    <source>
        <dbReference type="Pfam" id="PF00149"/>
    </source>
</evidence>
<dbReference type="AlphaFoldDB" id="A0ABD5ZLZ8"/>
<feature type="domain" description="Calcineurin-like phosphoesterase" evidence="3">
    <location>
        <begin position="52"/>
        <end position="256"/>
    </location>
</feature>
<dbReference type="GeneID" id="79266267"/>
<name>A0ABD5ZLZ8_9EURY</name>
<feature type="domain" description="5'-Nucleotidase C-terminal" evidence="4">
    <location>
        <begin position="342"/>
        <end position="485"/>
    </location>
</feature>
<dbReference type="Proteomes" id="UP001596398">
    <property type="component" value="Unassembled WGS sequence"/>
</dbReference>
<reference evidence="5 6" key="1">
    <citation type="journal article" date="2019" name="Int. J. Syst. Evol. Microbiol.">
        <title>The Global Catalogue of Microorganisms (GCM) 10K type strain sequencing project: providing services to taxonomists for standard genome sequencing and annotation.</title>
        <authorList>
            <consortium name="The Broad Institute Genomics Platform"/>
            <consortium name="The Broad Institute Genome Sequencing Center for Infectious Disease"/>
            <person name="Wu L."/>
            <person name="Ma J."/>
        </authorList>
    </citation>
    <scope>NUCLEOTIDE SEQUENCE [LARGE SCALE GENOMIC DNA]</scope>
    <source>
        <strain evidence="5 6">DT85</strain>
    </source>
</reference>
<feature type="compositionally biased region" description="Polar residues" evidence="2">
    <location>
        <begin position="639"/>
        <end position="651"/>
    </location>
</feature>
<evidence type="ECO:0000259" key="4">
    <source>
        <dbReference type="Pfam" id="PF02872"/>
    </source>
</evidence>
<dbReference type="InterPro" id="IPR029052">
    <property type="entry name" value="Metallo-depent_PP-like"/>
</dbReference>
<comment type="caution">
    <text evidence="5">The sequence shown here is derived from an EMBL/GenBank/DDBJ whole genome shotgun (WGS) entry which is preliminary data.</text>
</comment>
<evidence type="ECO:0000256" key="1">
    <source>
        <dbReference type="ARBA" id="ARBA00022729"/>
    </source>
</evidence>
<dbReference type="InterPro" id="IPR008334">
    <property type="entry name" value="5'-Nucleotdase_C"/>
</dbReference>
<sequence length="651" mass="68728">MRRILTLVLLACVVTAGIPATAVAADPGTTGGVDAAETNTTNVTSNHTATVTVLSFNDIQTAAAQDGNFPRLVQLVEERRTALGRDNTVLAGGGDDVSPHALGPVSQWRVATSVLNEMDPAADVIGNHEFDFGYDAVSDIQNDSEFPWLATNVVENGTDDPFQNTNSYEIVERNGVRIGFIGLIDEGATYGKTNIDFAAQGLDVRNVSEAGPEAAARLKSEENVDVVVALAHTGIGDAQEIARADDGNIDAILVGDDEQYYPPEETSGTVISEGQARAMYLGELNLTVDTAANDVTSWNGRLINVSASGVAANETASDIINGYRANVSLDSAATYSEVALDARFSTNYHEESNYGNLITDAMRERSGADVAITNAGGIRSNGVYGPGNITGGDVFNTLPFGNTLVTLELTGAELEETLESQIIEVGPDNSYDAEISQQVSGVNFEWNGATGEVTDLHVGGEPVDPEATYTLATNNYIADGGSGYPLENATRLNETGTIVAQVVIDYMQERDTVAPRVEGRAVRVTTEGDSRMTWSSGNGVVTLRYDLPENATGINGSSFYALAADGDRVEARNAFARGNTLVVQFDSAALNGVVEGSAAQVDVLGTYSDSRYSDYRSYWEGSVFASDVTVFTPGDSPGRSGSTPANDESEE</sequence>
<dbReference type="PANTHER" id="PTHR11575">
    <property type="entry name" value="5'-NUCLEOTIDASE-RELATED"/>
    <property type="match status" value="1"/>
</dbReference>
<accession>A0ABD5ZLZ8</accession>
<dbReference type="SUPFAM" id="SSF56300">
    <property type="entry name" value="Metallo-dependent phosphatases"/>
    <property type="match status" value="1"/>
</dbReference>
<dbReference type="InterPro" id="IPR006179">
    <property type="entry name" value="5_nucleotidase/apyrase"/>
</dbReference>
<evidence type="ECO:0000313" key="6">
    <source>
        <dbReference type="Proteomes" id="UP001596398"/>
    </source>
</evidence>
<evidence type="ECO:0000313" key="5">
    <source>
        <dbReference type="EMBL" id="MFC7234599.1"/>
    </source>
</evidence>
<feature type="region of interest" description="Disordered" evidence="2">
    <location>
        <begin position="632"/>
        <end position="651"/>
    </location>
</feature>
<dbReference type="Pfam" id="PF00149">
    <property type="entry name" value="Metallophos"/>
    <property type="match status" value="1"/>
</dbReference>
<dbReference type="RefSeq" id="WP_276235603.1">
    <property type="nucleotide sequence ID" value="NZ_CP119802.1"/>
</dbReference>
<dbReference type="SUPFAM" id="SSF55816">
    <property type="entry name" value="5'-nucleotidase (syn. UDP-sugar hydrolase), C-terminal domain"/>
    <property type="match status" value="1"/>
</dbReference>
<dbReference type="Gene3D" id="3.90.780.10">
    <property type="entry name" value="5'-Nucleotidase, C-terminal domain"/>
    <property type="match status" value="1"/>
</dbReference>
<gene>
    <name evidence="5" type="ORF">ACFQJ4_04620</name>
</gene>